<dbReference type="Gene3D" id="1.10.530.10">
    <property type="match status" value="1"/>
</dbReference>
<dbReference type="Pfam" id="PF03990">
    <property type="entry name" value="DUF348"/>
    <property type="match status" value="1"/>
</dbReference>
<dbReference type="RefSeq" id="WP_274997066.1">
    <property type="nucleotide sequence ID" value="NZ_JAJQQP010000014.1"/>
</dbReference>
<sequence length="480" mass="50094">MTVADVINTPSEVMDSLPPGHPSGPTPVVATGEAGVMTNPPPPPPPPEPEPRRRRRGVVLLVTCVVVALSGAGGVAAYAAAHKTVTLDVDGEVTSVETFEGDVADLLANESVEIAGHDVVTPGLDGALREGSTVVVRYGHEVTVRTDGERRTAWVAALDADQALSQLSQESGRVLLIPSRAEGRVTLPMRLDADGPVYLVAGGKTQRVADGSVHLDELLAANGVDVDGDDRIAVGHRHGQGAPAVSVIVRDVQASIVETVRPMPFDTVTATDPDRYEDLGPYVASEGAAGERVTSWDVTKVDGKVMSKEQLNTWVGKAPVDRVIMYGTKERPKPAPDPKPKSDAKADDKPKPGSRSDAGSDSKDDSKEDSTGDSKGGAEPDSKQRADKPVEETKAATMSAPAGDVWTGLAECESGGDPAADTGNGYYGLYQFSQGTWEAVGGSGRPSDASAAEQTMRAQALQQRSGWGQWPACSASLGLR</sequence>
<evidence type="ECO:0000256" key="1">
    <source>
        <dbReference type="ARBA" id="ARBA00010830"/>
    </source>
</evidence>
<dbReference type="Pfam" id="PF06737">
    <property type="entry name" value="Transglycosylas"/>
    <property type="match status" value="1"/>
</dbReference>
<dbReference type="SUPFAM" id="SSF53955">
    <property type="entry name" value="Lysozyme-like"/>
    <property type="match status" value="1"/>
</dbReference>
<dbReference type="InterPro" id="IPR023346">
    <property type="entry name" value="Lysozyme-like_dom_sf"/>
</dbReference>
<dbReference type="Pfam" id="PF07501">
    <property type="entry name" value="G5"/>
    <property type="match status" value="1"/>
</dbReference>
<dbReference type="InterPro" id="IPR010618">
    <property type="entry name" value="RPF"/>
</dbReference>
<accession>A0ABU2CRG1</accession>
<feature type="compositionally biased region" description="Pro residues" evidence="4">
    <location>
        <begin position="39"/>
        <end position="48"/>
    </location>
</feature>
<feature type="domain" description="G5" evidence="6">
    <location>
        <begin position="249"/>
        <end position="330"/>
    </location>
</feature>
<dbReference type="Proteomes" id="UP001183585">
    <property type="component" value="Unassembled WGS sequence"/>
</dbReference>
<keyword evidence="5" id="KW-0812">Transmembrane</keyword>
<feature type="compositionally biased region" description="Polar residues" evidence="4">
    <location>
        <begin position="452"/>
        <end position="466"/>
    </location>
</feature>
<evidence type="ECO:0000313" key="7">
    <source>
        <dbReference type="EMBL" id="MDR7383932.1"/>
    </source>
</evidence>
<feature type="region of interest" description="Disordered" evidence="4">
    <location>
        <begin position="327"/>
        <end position="402"/>
    </location>
</feature>
<feature type="compositionally biased region" description="Basic and acidic residues" evidence="4">
    <location>
        <begin position="358"/>
        <end position="394"/>
    </location>
</feature>
<evidence type="ECO:0000256" key="2">
    <source>
        <dbReference type="ARBA" id="ARBA00022729"/>
    </source>
</evidence>
<feature type="region of interest" description="Disordered" evidence="4">
    <location>
        <begin position="441"/>
        <end position="470"/>
    </location>
</feature>
<feature type="compositionally biased region" description="Basic and acidic residues" evidence="4">
    <location>
        <begin position="328"/>
        <end position="351"/>
    </location>
</feature>
<reference evidence="7 8" key="1">
    <citation type="submission" date="2023-07" db="EMBL/GenBank/DDBJ databases">
        <title>Sequencing the genomes of 1000 actinobacteria strains.</title>
        <authorList>
            <person name="Klenk H.-P."/>
        </authorList>
    </citation>
    <scope>NUCLEOTIDE SEQUENCE [LARGE SCALE GENOMIC DNA]</scope>
    <source>
        <strain evidence="7 8">DSM 45554</strain>
    </source>
</reference>
<keyword evidence="5" id="KW-1133">Transmembrane helix</keyword>
<evidence type="ECO:0000256" key="5">
    <source>
        <dbReference type="SAM" id="Phobius"/>
    </source>
</evidence>
<dbReference type="CDD" id="cd13925">
    <property type="entry name" value="RPF"/>
    <property type="match status" value="1"/>
</dbReference>
<dbReference type="InterPro" id="IPR011098">
    <property type="entry name" value="G5_dom"/>
</dbReference>
<evidence type="ECO:0000259" key="6">
    <source>
        <dbReference type="PROSITE" id="PS51109"/>
    </source>
</evidence>
<dbReference type="EMBL" id="JAVDYE010000001">
    <property type="protein sequence ID" value="MDR7383932.1"/>
    <property type="molecule type" value="Genomic_DNA"/>
</dbReference>
<evidence type="ECO:0000256" key="4">
    <source>
        <dbReference type="SAM" id="MobiDB-lite"/>
    </source>
</evidence>
<protein>
    <submittedName>
        <fullName evidence="7">Uncharacterized protein YabE (DUF348 family)</fullName>
    </submittedName>
</protein>
<keyword evidence="8" id="KW-1185">Reference proteome</keyword>
<keyword evidence="5" id="KW-0472">Membrane</keyword>
<feature type="transmembrane region" description="Helical" evidence="5">
    <location>
        <begin position="58"/>
        <end position="81"/>
    </location>
</feature>
<organism evidence="7 8">
    <name type="scientific">Promicromonospora iranensis</name>
    <dbReference type="NCBI Taxonomy" id="1105144"/>
    <lineage>
        <taxon>Bacteria</taxon>
        <taxon>Bacillati</taxon>
        <taxon>Actinomycetota</taxon>
        <taxon>Actinomycetes</taxon>
        <taxon>Micrococcales</taxon>
        <taxon>Promicromonosporaceae</taxon>
        <taxon>Promicromonospora</taxon>
    </lineage>
</organism>
<evidence type="ECO:0000256" key="3">
    <source>
        <dbReference type="ARBA" id="ARBA00022801"/>
    </source>
</evidence>
<dbReference type="PROSITE" id="PS51109">
    <property type="entry name" value="G5"/>
    <property type="match status" value="1"/>
</dbReference>
<dbReference type="Gene3D" id="2.20.230.10">
    <property type="entry name" value="Resuscitation-promoting factor rpfb"/>
    <property type="match status" value="1"/>
</dbReference>
<comment type="caution">
    <text evidence="7">The sequence shown here is derived from an EMBL/GenBank/DDBJ whole genome shotgun (WGS) entry which is preliminary data.</text>
</comment>
<gene>
    <name evidence="7" type="ORF">J2S48_003447</name>
</gene>
<evidence type="ECO:0000313" key="8">
    <source>
        <dbReference type="Proteomes" id="UP001183585"/>
    </source>
</evidence>
<keyword evidence="3" id="KW-0378">Hydrolase</keyword>
<feature type="region of interest" description="Disordered" evidence="4">
    <location>
        <begin position="1"/>
        <end position="53"/>
    </location>
</feature>
<dbReference type="SMART" id="SM01208">
    <property type="entry name" value="G5"/>
    <property type="match status" value="1"/>
</dbReference>
<dbReference type="InterPro" id="IPR007137">
    <property type="entry name" value="DUF348"/>
</dbReference>
<comment type="similarity">
    <text evidence="1">Belongs to the transglycosylase family. Rpf subfamily.</text>
</comment>
<proteinExistence type="inferred from homology"/>
<keyword evidence="2" id="KW-0732">Signal</keyword>
<name>A0ABU2CRG1_9MICO</name>